<evidence type="ECO:0000256" key="6">
    <source>
        <dbReference type="ARBA" id="ARBA00023242"/>
    </source>
</evidence>
<protein>
    <submittedName>
        <fullName evidence="11">Krueppel-like factor 15</fullName>
    </submittedName>
</protein>
<dbReference type="RefSeq" id="XP_019625558.1">
    <property type="nucleotide sequence ID" value="XM_019769999.1"/>
</dbReference>
<dbReference type="Proteomes" id="UP000515135">
    <property type="component" value="Unplaced"/>
</dbReference>
<evidence type="ECO:0000313" key="11">
    <source>
        <dbReference type="RefSeq" id="XP_019625558.1"/>
    </source>
</evidence>
<sequence length="357" mass="39584">MVDYLRTNSSLEREQWTLQRLNSFEDVSDSSSSTSSVSSDRGSPPGSGSDLSPSSEDGDVFLDYLFSQGLADAMDRAHAELSWDDMAAEYRSQTEAIDHQAHVAADGIPKDLVDLFLKDDYFAPTDEKVGIVNTNPQFVAEQYFAEPAPPQLLSVHPDVNLPAMPVDLSTTAAQQPRHVSPKPVVKTVDVTKQVLTLPLKPNKPPAVLIKSVKVPVPISPKPAAVQPKREPVPHQAAAQVARVGGLRAQHPDISPDLDNNDLRIHKCSYAGCSKTYTKSSHLKAHLRRHTGEKPFACTWPGCQWRFSRSDELARHTRSHSGVKPYQCTMCHKRFSRSDHLSKHIKVHVQRLARTNRI</sequence>
<keyword evidence="3" id="KW-0677">Repeat</keyword>
<evidence type="ECO:0000256" key="5">
    <source>
        <dbReference type="ARBA" id="ARBA00022833"/>
    </source>
</evidence>
<dbReference type="InterPro" id="IPR036236">
    <property type="entry name" value="Znf_C2H2_sf"/>
</dbReference>
<keyword evidence="4 7" id="KW-0863">Zinc-finger</keyword>
<proteinExistence type="predicted"/>
<dbReference type="InterPro" id="IPR013087">
    <property type="entry name" value="Znf_C2H2_type"/>
</dbReference>
<evidence type="ECO:0000256" key="3">
    <source>
        <dbReference type="ARBA" id="ARBA00022737"/>
    </source>
</evidence>
<dbReference type="GO" id="GO:0000981">
    <property type="term" value="F:DNA-binding transcription factor activity, RNA polymerase II-specific"/>
    <property type="evidence" value="ECO:0007669"/>
    <property type="project" value="TreeGrafter"/>
</dbReference>
<dbReference type="KEGG" id="bbel:109470896"/>
<dbReference type="GeneID" id="109470896"/>
<evidence type="ECO:0000256" key="7">
    <source>
        <dbReference type="PROSITE-ProRule" id="PRU00042"/>
    </source>
</evidence>
<dbReference type="FunFam" id="3.30.160.60:FF:000021">
    <property type="entry name" value="Basic krueppel-like factor 3"/>
    <property type="match status" value="1"/>
</dbReference>
<comment type="subcellular location">
    <subcellularLocation>
        <location evidence="1">Nucleus</location>
    </subcellularLocation>
</comment>
<evidence type="ECO:0000256" key="1">
    <source>
        <dbReference type="ARBA" id="ARBA00004123"/>
    </source>
</evidence>
<dbReference type="Pfam" id="PF00096">
    <property type="entry name" value="zf-C2H2"/>
    <property type="match status" value="3"/>
</dbReference>
<dbReference type="Gene3D" id="3.30.160.60">
    <property type="entry name" value="Classic Zinc Finger"/>
    <property type="match status" value="3"/>
</dbReference>
<dbReference type="PANTHER" id="PTHR23235:SF120">
    <property type="entry name" value="KRUPPEL-LIKE FACTOR 15"/>
    <property type="match status" value="1"/>
</dbReference>
<feature type="region of interest" description="Disordered" evidence="8">
    <location>
        <begin position="25"/>
        <end position="54"/>
    </location>
</feature>
<dbReference type="FunFam" id="3.30.160.60:FF:000018">
    <property type="entry name" value="Krueppel-like factor 15"/>
    <property type="match status" value="1"/>
</dbReference>
<reference evidence="11" key="1">
    <citation type="submission" date="2025-08" db="UniProtKB">
        <authorList>
            <consortium name="RefSeq"/>
        </authorList>
    </citation>
    <scope>IDENTIFICATION</scope>
    <source>
        <tissue evidence="11">Gonad</tissue>
    </source>
</reference>
<evidence type="ECO:0000256" key="8">
    <source>
        <dbReference type="SAM" id="MobiDB-lite"/>
    </source>
</evidence>
<gene>
    <name evidence="11" type="primary">LOC109470896</name>
</gene>
<dbReference type="AlphaFoldDB" id="A0A6P4YMD2"/>
<feature type="domain" description="C2H2-type" evidence="9">
    <location>
        <begin position="325"/>
        <end position="352"/>
    </location>
</feature>
<keyword evidence="10" id="KW-1185">Reference proteome</keyword>
<evidence type="ECO:0000256" key="2">
    <source>
        <dbReference type="ARBA" id="ARBA00022723"/>
    </source>
</evidence>
<dbReference type="GO" id="GO:0005634">
    <property type="term" value="C:nucleus"/>
    <property type="evidence" value="ECO:0007669"/>
    <property type="project" value="UniProtKB-SubCell"/>
</dbReference>
<dbReference type="FunFam" id="3.30.160.60:FF:000624">
    <property type="entry name" value="zinc finger protein 697"/>
    <property type="match status" value="1"/>
</dbReference>
<dbReference type="GO" id="GO:0000978">
    <property type="term" value="F:RNA polymerase II cis-regulatory region sequence-specific DNA binding"/>
    <property type="evidence" value="ECO:0007669"/>
    <property type="project" value="TreeGrafter"/>
</dbReference>
<feature type="compositionally biased region" description="Low complexity" evidence="8">
    <location>
        <begin position="29"/>
        <end position="54"/>
    </location>
</feature>
<evidence type="ECO:0000313" key="10">
    <source>
        <dbReference type="Proteomes" id="UP000515135"/>
    </source>
</evidence>
<dbReference type="GO" id="GO:0008270">
    <property type="term" value="F:zinc ion binding"/>
    <property type="evidence" value="ECO:0007669"/>
    <property type="project" value="UniProtKB-KW"/>
</dbReference>
<evidence type="ECO:0000259" key="9">
    <source>
        <dbReference type="PROSITE" id="PS50157"/>
    </source>
</evidence>
<keyword evidence="2" id="KW-0479">Metal-binding</keyword>
<dbReference type="PROSITE" id="PS50157">
    <property type="entry name" value="ZINC_FINGER_C2H2_2"/>
    <property type="match status" value="3"/>
</dbReference>
<evidence type="ECO:0000256" key="4">
    <source>
        <dbReference type="ARBA" id="ARBA00022771"/>
    </source>
</evidence>
<dbReference type="PANTHER" id="PTHR23235">
    <property type="entry name" value="KRUEPPEL-LIKE TRANSCRIPTION FACTOR"/>
    <property type="match status" value="1"/>
</dbReference>
<dbReference type="OrthoDB" id="4748970at2759"/>
<accession>A0A6P4YMD2</accession>
<name>A0A6P4YMD2_BRABE</name>
<feature type="domain" description="C2H2-type" evidence="9">
    <location>
        <begin position="265"/>
        <end position="294"/>
    </location>
</feature>
<feature type="domain" description="C2H2-type" evidence="9">
    <location>
        <begin position="295"/>
        <end position="324"/>
    </location>
</feature>
<organism evidence="10 11">
    <name type="scientific">Branchiostoma belcheri</name>
    <name type="common">Amphioxus</name>
    <dbReference type="NCBI Taxonomy" id="7741"/>
    <lineage>
        <taxon>Eukaryota</taxon>
        <taxon>Metazoa</taxon>
        <taxon>Chordata</taxon>
        <taxon>Cephalochordata</taxon>
        <taxon>Leptocardii</taxon>
        <taxon>Amphioxiformes</taxon>
        <taxon>Branchiostomatidae</taxon>
        <taxon>Branchiostoma</taxon>
    </lineage>
</organism>
<keyword evidence="5" id="KW-0862">Zinc</keyword>
<dbReference type="SMART" id="SM00355">
    <property type="entry name" value="ZnF_C2H2"/>
    <property type="match status" value="3"/>
</dbReference>
<dbReference type="SUPFAM" id="SSF57667">
    <property type="entry name" value="beta-beta-alpha zinc fingers"/>
    <property type="match status" value="2"/>
</dbReference>
<keyword evidence="6" id="KW-0539">Nucleus</keyword>
<dbReference type="PROSITE" id="PS00028">
    <property type="entry name" value="ZINC_FINGER_C2H2_1"/>
    <property type="match status" value="3"/>
</dbReference>